<proteinExistence type="predicted"/>
<accession>A0A1R2B4W8</accession>
<sequence length="221" mass="25473">MNNCFCYKRPTPNTFKAVPLQASLKIDIKPIRVLKKCKVSELREITLGNSFHRRSFSTTSQKTTLEASSSPTPPPTLTIKSKFIDILNAANCYFEEEQKNPITFPPCELDLLNKNLSVTLKKNTELNKTIEDLQKEYNEMCSYIEEQKQKKKTFDVSIQTLKSINERLDNDIAQAMSTFKSIKDSSLHSIWNEARTQKLSPMPIKYKPISNRMHRSYSVNN</sequence>
<dbReference type="SUPFAM" id="SSF47661">
    <property type="entry name" value="t-snare proteins"/>
    <property type="match status" value="1"/>
</dbReference>
<dbReference type="GO" id="GO:0016020">
    <property type="term" value="C:membrane"/>
    <property type="evidence" value="ECO:0007669"/>
    <property type="project" value="InterPro"/>
</dbReference>
<protein>
    <submittedName>
        <fullName evidence="2">Uncharacterized protein</fullName>
    </submittedName>
</protein>
<keyword evidence="3" id="KW-1185">Reference proteome</keyword>
<reference evidence="2 3" key="1">
    <citation type="submission" date="2016-11" db="EMBL/GenBank/DDBJ databases">
        <title>The macronuclear genome of Stentor coeruleus: a giant cell with tiny introns.</title>
        <authorList>
            <person name="Slabodnick M."/>
            <person name="Ruby J.G."/>
            <person name="Reiff S.B."/>
            <person name="Swart E.C."/>
            <person name="Gosai S."/>
            <person name="Prabakaran S."/>
            <person name="Witkowska E."/>
            <person name="Larue G.E."/>
            <person name="Fisher S."/>
            <person name="Freeman R.M."/>
            <person name="Gunawardena J."/>
            <person name="Chu W."/>
            <person name="Stover N.A."/>
            <person name="Gregory B.D."/>
            <person name="Nowacki M."/>
            <person name="Derisi J."/>
            <person name="Roy S.W."/>
            <person name="Marshall W.F."/>
            <person name="Sood P."/>
        </authorList>
    </citation>
    <scope>NUCLEOTIDE SEQUENCE [LARGE SCALE GENOMIC DNA]</scope>
    <source>
        <strain evidence="2">WM001</strain>
    </source>
</reference>
<dbReference type="InterPro" id="IPR010989">
    <property type="entry name" value="SNARE"/>
</dbReference>
<dbReference type="GO" id="GO:0016192">
    <property type="term" value="P:vesicle-mediated transport"/>
    <property type="evidence" value="ECO:0007669"/>
    <property type="project" value="InterPro"/>
</dbReference>
<name>A0A1R2B4W8_9CILI</name>
<evidence type="ECO:0000313" key="3">
    <source>
        <dbReference type="Proteomes" id="UP000187209"/>
    </source>
</evidence>
<feature type="coiled-coil region" evidence="1">
    <location>
        <begin position="116"/>
        <end position="178"/>
    </location>
</feature>
<dbReference type="AlphaFoldDB" id="A0A1R2B4W8"/>
<dbReference type="Proteomes" id="UP000187209">
    <property type="component" value="Unassembled WGS sequence"/>
</dbReference>
<gene>
    <name evidence="2" type="ORF">SteCoe_29891</name>
</gene>
<organism evidence="2 3">
    <name type="scientific">Stentor coeruleus</name>
    <dbReference type="NCBI Taxonomy" id="5963"/>
    <lineage>
        <taxon>Eukaryota</taxon>
        <taxon>Sar</taxon>
        <taxon>Alveolata</taxon>
        <taxon>Ciliophora</taxon>
        <taxon>Postciliodesmatophora</taxon>
        <taxon>Heterotrichea</taxon>
        <taxon>Heterotrichida</taxon>
        <taxon>Stentoridae</taxon>
        <taxon>Stentor</taxon>
    </lineage>
</organism>
<dbReference type="EMBL" id="MPUH01000955">
    <property type="protein sequence ID" value="OMJ71799.1"/>
    <property type="molecule type" value="Genomic_DNA"/>
</dbReference>
<keyword evidence="1" id="KW-0175">Coiled coil</keyword>
<evidence type="ECO:0000256" key="1">
    <source>
        <dbReference type="SAM" id="Coils"/>
    </source>
</evidence>
<comment type="caution">
    <text evidence="2">The sequence shown here is derived from an EMBL/GenBank/DDBJ whole genome shotgun (WGS) entry which is preliminary data.</text>
</comment>
<evidence type="ECO:0000313" key="2">
    <source>
        <dbReference type="EMBL" id="OMJ71799.1"/>
    </source>
</evidence>